<protein>
    <submittedName>
        <fullName evidence="1">Uncharacterized protein</fullName>
    </submittedName>
</protein>
<comment type="caution">
    <text evidence="1">The sequence shown here is derived from an EMBL/GenBank/DDBJ whole genome shotgun (WGS) entry which is preliminary data.</text>
</comment>
<dbReference type="AlphaFoldDB" id="A0AAU9ISU2"/>
<reference evidence="1" key="1">
    <citation type="submission" date="2021-09" db="EMBL/GenBank/DDBJ databases">
        <authorList>
            <consortium name="AG Swart"/>
            <person name="Singh M."/>
            <person name="Singh A."/>
            <person name="Seah K."/>
            <person name="Emmerich C."/>
        </authorList>
    </citation>
    <scope>NUCLEOTIDE SEQUENCE</scope>
    <source>
        <strain evidence="1">ATCC30299</strain>
    </source>
</reference>
<dbReference type="Proteomes" id="UP001162131">
    <property type="component" value="Unassembled WGS sequence"/>
</dbReference>
<name>A0AAU9ISU2_9CILI</name>
<accession>A0AAU9ISU2</accession>
<evidence type="ECO:0000313" key="1">
    <source>
        <dbReference type="EMBL" id="CAG9311348.1"/>
    </source>
</evidence>
<proteinExistence type="predicted"/>
<evidence type="ECO:0000313" key="2">
    <source>
        <dbReference type="Proteomes" id="UP001162131"/>
    </source>
</evidence>
<keyword evidence="2" id="KW-1185">Reference proteome</keyword>
<dbReference type="EMBL" id="CAJZBQ010000004">
    <property type="protein sequence ID" value="CAG9311348.1"/>
    <property type="molecule type" value="Genomic_DNA"/>
</dbReference>
<organism evidence="1 2">
    <name type="scientific">Blepharisma stoltei</name>
    <dbReference type="NCBI Taxonomy" id="1481888"/>
    <lineage>
        <taxon>Eukaryota</taxon>
        <taxon>Sar</taxon>
        <taxon>Alveolata</taxon>
        <taxon>Ciliophora</taxon>
        <taxon>Postciliodesmatophora</taxon>
        <taxon>Heterotrichea</taxon>
        <taxon>Heterotrichida</taxon>
        <taxon>Blepharismidae</taxon>
        <taxon>Blepharisma</taxon>
    </lineage>
</organism>
<sequence>MWILFSICKMEIDNIFDKPDNLTSKPRNYLEIQIPHQPEYVDFGTNTMEIEDTPKIPKYRPIISQFKPQTQVKKCALPLSIMNSRIDKKCLEKDPKNCRNSSQFFNEAEKIIFHKHLPRKINKSEFYRGICMTPNMTKEYKIKQKRQRSVSPPVLEAHSNHFKTELHEPHKWFGSRLRRTSLYSRLIPLSKSSMPIKMKCKSKSPLMNPLLTFDLKNHKLSTLLLTHHKDEYVI</sequence>
<gene>
    <name evidence="1" type="ORF">BSTOLATCC_MIC3638</name>
</gene>